<evidence type="ECO:0000256" key="1">
    <source>
        <dbReference type="SAM" id="SignalP"/>
    </source>
</evidence>
<gene>
    <name evidence="2" type="ORF">CXK93_16905</name>
</gene>
<evidence type="ECO:0000313" key="3">
    <source>
        <dbReference type="Proteomes" id="UP000236021"/>
    </source>
</evidence>
<dbReference type="InterPro" id="IPR011090">
    <property type="entry name" value="Integr_conj_element_PFL4709"/>
</dbReference>
<keyword evidence="1" id="KW-0732">Signal</keyword>
<comment type="caution">
    <text evidence="2">The sequence shown here is derived from an EMBL/GenBank/DDBJ whole genome shotgun (WGS) entry which is preliminary data.</text>
</comment>
<reference evidence="2 3" key="1">
    <citation type="submission" date="2018-01" db="EMBL/GenBank/DDBJ databases">
        <title>Denitrification phenotypes of diverse strains of Pseudomonas stutzeri.</title>
        <authorList>
            <person name="Milligan D.A."/>
            <person name="Bergaust L."/>
            <person name="Bakken L.R."/>
            <person name="Frostegard A."/>
        </authorList>
    </citation>
    <scope>NUCLEOTIDE SEQUENCE [LARGE SCALE GENOMIC DNA]</scope>
    <source>
        <strain evidence="2 3">ST27MN3</strain>
    </source>
</reference>
<proteinExistence type="predicted"/>
<feature type="signal peptide" evidence="1">
    <location>
        <begin position="1"/>
        <end position="31"/>
    </location>
</feature>
<evidence type="ECO:0000313" key="2">
    <source>
        <dbReference type="EMBL" id="PNF83919.1"/>
    </source>
</evidence>
<feature type="chain" id="PRO_5046247404" evidence="1">
    <location>
        <begin position="32"/>
        <end position="145"/>
    </location>
</feature>
<organism evidence="2 3">
    <name type="scientific">Stutzerimonas decontaminans</name>
    <dbReference type="NCBI Taxonomy" id="3022791"/>
    <lineage>
        <taxon>Bacteria</taxon>
        <taxon>Pseudomonadati</taxon>
        <taxon>Pseudomonadota</taxon>
        <taxon>Gammaproteobacteria</taxon>
        <taxon>Pseudomonadales</taxon>
        <taxon>Pseudomonadaceae</taxon>
        <taxon>Stutzerimonas</taxon>
    </lineage>
</organism>
<accession>A0ABX4VUR0</accession>
<protein>
    <submittedName>
        <fullName evidence="2">TIGR03757 family integrating conjugative element protein</fullName>
    </submittedName>
</protein>
<dbReference type="NCBIfam" id="TIGR03757">
    <property type="entry name" value="conj_TIGR03757"/>
    <property type="match status" value="1"/>
</dbReference>
<keyword evidence="3" id="KW-1185">Reference proteome</keyword>
<dbReference type="EMBL" id="POUI01000004">
    <property type="protein sequence ID" value="PNF83919.1"/>
    <property type="molecule type" value="Genomic_DNA"/>
</dbReference>
<dbReference type="Proteomes" id="UP000236021">
    <property type="component" value="Unassembled WGS sequence"/>
</dbReference>
<sequence>MPAPLPCPSKLRMYVLATALCTALLGPLAQAKNILVVTDSQHPVPATHGVRVIELDQPARIKAELGAHLPADPTRSTALVQRRLKDGGNFLQTRLGMAYQGVVDAWSLGITTIPAVVVDQRYVVYGEPDVAKAVALIKAHQRTQP</sequence>
<dbReference type="RefSeq" id="WP_102857149.1">
    <property type="nucleotide sequence ID" value="NZ_JAMOHT010000028.1"/>
</dbReference>
<name>A0ABX4VUR0_9GAMM</name>
<dbReference type="Pfam" id="PF07511">
    <property type="entry name" value="DUF1525"/>
    <property type="match status" value="1"/>
</dbReference>